<reference evidence="3" key="1">
    <citation type="journal article" date="2019" name="Int. J. Syst. Evol. Microbiol.">
        <title>The Global Catalogue of Microorganisms (GCM) 10K type strain sequencing project: providing services to taxonomists for standard genome sequencing and annotation.</title>
        <authorList>
            <consortium name="The Broad Institute Genomics Platform"/>
            <consortium name="The Broad Institute Genome Sequencing Center for Infectious Disease"/>
            <person name="Wu L."/>
            <person name="Ma J."/>
        </authorList>
    </citation>
    <scope>NUCLEOTIDE SEQUENCE [LARGE SCALE GENOMIC DNA]</scope>
    <source>
        <strain evidence="3">NBRC 111756</strain>
    </source>
</reference>
<proteinExistence type="predicted"/>
<feature type="transmembrane region" description="Helical" evidence="1">
    <location>
        <begin position="12"/>
        <end position="33"/>
    </location>
</feature>
<keyword evidence="1" id="KW-1133">Transmembrane helix</keyword>
<dbReference type="InterPro" id="IPR032314">
    <property type="entry name" value="DUF4845"/>
</dbReference>
<dbReference type="RefSeq" id="WP_379910181.1">
    <property type="nucleotide sequence ID" value="NZ_JBHSWE010000001.1"/>
</dbReference>
<organism evidence="2 3">
    <name type="scientific">Marinobacterium aestuariivivens</name>
    <dbReference type="NCBI Taxonomy" id="1698799"/>
    <lineage>
        <taxon>Bacteria</taxon>
        <taxon>Pseudomonadati</taxon>
        <taxon>Pseudomonadota</taxon>
        <taxon>Gammaproteobacteria</taxon>
        <taxon>Oceanospirillales</taxon>
        <taxon>Oceanospirillaceae</taxon>
        <taxon>Marinobacterium</taxon>
    </lineage>
</organism>
<evidence type="ECO:0000256" key="1">
    <source>
        <dbReference type="SAM" id="Phobius"/>
    </source>
</evidence>
<keyword evidence="1" id="KW-0472">Membrane</keyword>
<dbReference type="EMBL" id="JBHSWE010000001">
    <property type="protein sequence ID" value="MFC6671684.1"/>
    <property type="molecule type" value="Genomic_DNA"/>
</dbReference>
<protein>
    <submittedName>
        <fullName evidence="2">DUF4845 domain-containing protein</fullName>
    </submittedName>
</protein>
<evidence type="ECO:0000313" key="3">
    <source>
        <dbReference type="Proteomes" id="UP001596422"/>
    </source>
</evidence>
<sequence>MAVGNRERGASFFSIMMGLIIAGIFFAVGFKLFTPYKDHATFRSILENVIHDKDQISKEFRSIRRTIYDRAIINQVRADLSRDEFLKIENKDGVLNFDLVYEERVPMFYNVDAVVKFKEHYEVTKP</sequence>
<evidence type="ECO:0000313" key="2">
    <source>
        <dbReference type="EMBL" id="MFC6671684.1"/>
    </source>
</evidence>
<dbReference type="Proteomes" id="UP001596422">
    <property type="component" value="Unassembled WGS sequence"/>
</dbReference>
<name>A0ABW2A2Z2_9GAMM</name>
<keyword evidence="1" id="KW-0812">Transmembrane</keyword>
<accession>A0ABW2A2Z2</accession>
<keyword evidence="3" id="KW-1185">Reference proteome</keyword>
<comment type="caution">
    <text evidence="2">The sequence shown here is derived from an EMBL/GenBank/DDBJ whole genome shotgun (WGS) entry which is preliminary data.</text>
</comment>
<dbReference type="Pfam" id="PF16137">
    <property type="entry name" value="DUF4845"/>
    <property type="match status" value="1"/>
</dbReference>
<gene>
    <name evidence="2" type="ORF">ACFQDL_17645</name>
</gene>